<keyword evidence="2" id="KW-1133">Transmembrane helix</keyword>
<keyword evidence="2" id="KW-0812">Transmembrane</keyword>
<organism evidence="3 4">
    <name type="scientific">Acanthamoeba castellanii (strain ATCC 30010 / Neff)</name>
    <dbReference type="NCBI Taxonomy" id="1257118"/>
    <lineage>
        <taxon>Eukaryota</taxon>
        <taxon>Amoebozoa</taxon>
        <taxon>Discosea</taxon>
        <taxon>Longamoebia</taxon>
        <taxon>Centramoebida</taxon>
        <taxon>Acanthamoebidae</taxon>
        <taxon>Acanthamoeba</taxon>
    </lineage>
</organism>
<dbReference type="KEGG" id="acan:ACA1_165560"/>
<evidence type="ECO:0008006" key="5">
    <source>
        <dbReference type="Google" id="ProtNLM"/>
    </source>
</evidence>
<feature type="transmembrane region" description="Helical" evidence="2">
    <location>
        <begin position="62"/>
        <end position="84"/>
    </location>
</feature>
<dbReference type="Proteomes" id="UP000011083">
    <property type="component" value="Unassembled WGS sequence"/>
</dbReference>
<dbReference type="RefSeq" id="XP_004354043.1">
    <property type="nucleotide sequence ID" value="XM_004353991.1"/>
</dbReference>
<evidence type="ECO:0000256" key="2">
    <source>
        <dbReference type="SAM" id="Phobius"/>
    </source>
</evidence>
<keyword evidence="2" id="KW-0472">Membrane</keyword>
<evidence type="ECO:0000313" key="4">
    <source>
        <dbReference type="Proteomes" id="UP000011083"/>
    </source>
</evidence>
<protein>
    <recommendedName>
        <fullName evidence="5">Transmembrane protein</fullName>
    </recommendedName>
</protein>
<dbReference type="VEuPathDB" id="AmoebaDB:ACA1_165560"/>
<proteinExistence type="predicted"/>
<sequence length="148" mass="16009">MADKMADKPPAAEEDGGLLMEFFVSMVTPGMVGPRLERLLFGCLGALALVLVLVWWRAGPDVAPHALALLALTALLSASLFWVLGELRVAKEQQSAKQQQQGGKTKKKKKVTKKENNATNAVAAGKQLKATTNDKNKKKNKKKKSKAN</sequence>
<name>L8HIW0_ACACF</name>
<feature type="region of interest" description="Disordered" evidence="1">
    <location>
        <begin position="93"/>
        <end position="148"/>
    </location>
</feature>
<feature type="transmembrane region" description="Helical" evidence="2">
    <location>
        <begin position="39"/>
        <end position="56"/>
    </location>
</feature>
<accession>L8HIW0</accession>
<dbReference type="AlphaFoldDB" id="L8HIW0"/>
<reference evidence="3 4" key="1">
    <citation type="journal article" date="2013" name="Genome Biol.">
        <title>Genome of Acanthamoeba castellanii highlights extensive lateral gene transfer and early evolution of tyrosine kinase signaling.</title>
        <authorList>
            <person name="Clarke M."/>
            <person name="Lohan A.J."/>
            <person name="Liu B."/>
            <person name="Lagkouvardos I."/>
            <person name="Roy S."/>
            <person name="Zafar N."/>
            <person name="Bertelli C."/>
            <person name="Schilde C."/>
            <person name="Kianianmomeni A."/>
            <person name="Burglin T.R."/>
            <person name="Frech C."/>
            <person name="Turcotte B."/>
            <person name="Kopec K.O."/>
            <person name="Synnott J.M."/>
            <person name="Choo C."/>
            <person name="Paponov I."/>
            <person name="Finkler A."/>
            <person name="Soon Heng Tan C."/>
            <person name="Hutchins A.P."/>
            <person name="Weinmeier T."/>
            <person name="Rattei T."/>
            <person name="Chu J.S."/>
            <person name="Gimenez G."/>
            <person name="Irimia M."/>
            <person name="Rigden D.J."/>
            <person name="Fitzpatrick D.A."/>
            <person name="Lorenzo-Morales J."/>
            <person name="Bateman A."/>
            <person name="Chiu C.H."/>
            <person name="Tang P."/>
            <person name="Hegemann P."/>
            <person name="Fromm H."/>
            <person name="Raoult D."/>
            <person name="Greub G."/>
            <person name="Miranda-Saavedra D."/>
            <person name="Chen N."/>
            <person name="Nash P."/>
            <person name="Ginger M.L."/>
            <person name="Horn M."/>
            <person name="Schaap P."/>
            <person name="Caler L."/>
            <person name="Loftus B."/>
        </authorList>
    </citation>
    <scope>NUCLEOTIDE SEQUENCE [LARGE SCALE GENOMIC DNA]</scope>
    <source>
        <strain evidence="3 4">Neff</strain>
    </source>
</reference>
<feature type="compositionally biased region" description="Low complexity" evidence="1">
    <location>
        <begin position="93"/>
        <end position="103"/>
    </location>
</feature>
<dbReference type="GeneID" id="14925368"/>
<evidence type="ECO:0000313" key="3">
    <source>
        <dbReference type="EMBL" id="ELR24346.1"/>
    </source>
</evidence>
<evidence type="ECO:0000256" key="1">
    <source>
        <dbReference type="SAM" id="MobiDB-lite"/>
    </source>
</evidence>
<dbReference type="EMBL" id="KB007830">
    <property type="protein sequence ID" value="ELR24346.1"/>
    <property type="molecule type" value="Genomic_DNA"/>
</dbReference>
<keyword evidence="4" id="KW-1185">Reference proteome</keyword>
<gene>
    <name evidence="3" type="ORF">ACA1_165560</name>
</gene>
<feature type="compositionally biased region" description="Basic residues" evidence="1">
    <location>
        <begin position="136"/>
        <end position="148"/>
    </location>
</feature>